<sequence>MLGPERVGIHDSFFDLGGHSLLATRAVSLIWERLGVEVPLRVLFEYSDPAGLARAVRERTEWTPSLLFPFNILAKGTKPPLFCIHPAGGMVTPYRELVDYLGEKQPVYRIQAVGIEGEADPLTDIEAMAARYVEEIAAVCPEGPYNLYGWSLGGVVAFEMAHLLKAMGREVALLALGDSGHPSLRVEGMEESGDDDLILSFLQQMVDVEPALVDEIKDMALEDRLTRLGQLLLESSVIESLDQGRRLLDIYRTNAQAVSTYRPSPWKGRLVFLSAAEGLEDSLESDKKPHHLLWKDFAERLDHYVVPGSHDEMHARSSPSVHRIAEILGGYLERNIMDIYKSIGWELGLPTERNRAAAFRAIRTEITRLTLETGQRPVLIIDEAHHLRNEILEDLRLLTNYRMDSENRLCLLLVGLTELRRRLAMAVHESLAQRIVVRYHLTGLTREEVSEYLTHRLRLPR</sequence>
<dbReference type="AlphaFoldDB" id="A0A451AUR2"/>
<dbReference type="InterPro" id="IPR006162">
    <property type="entry name" value="Ppantetheine_attach_site"/>
</dbReference>
<dbReference type="SUPFAM" id="SSF53474">
    <property type="entry name" value="alpha/beta-Hydrolases"/>
    <property type="match status" value="1"/>
</dbReference>
<evidence type="ECO:0000313" key="4">
    <source>
        <dbReference type="EMBL" id="VFK60421.1"/>
    </source>
</evidence>
<dbReference type="Gene3D" id="1.10.1200.10">
    <property type="entry name" value="ACP-like"/>
    <property type="match status" value="1"/>
</dbReference>
<dbReference type="Gene3D" id="3.40.50.1820">
    <property type="entry name" value="alpha/beta hydrolase"/>
    <property type="match status" value="1"/>
</dbReference>
<feature type="domain" description="Carrier" evidence="3">
    <location>
        <begin position="1"/>
        <end position="60"/>
    </location>
</feature>
<keyword evidence="2" id="KW-0597">Phosphoprotein</keyword>
<dbReference type="EMBL" id="CAADFY010000213">
    <property type="protein sequence ID" value="VFK60421.1"/>
    <property type="molecule type" value="Genomic_DNA"/>
</dbReference>
<dbReference type="Pfam" id="PF00975">
    <property type="entry name" value="Thioesterase"/>
    <property type="match status" value="1"/>
</dbReference>
<evidence type="ECO:0000256" key="2">
    <source>
        <dbReference type="ARBA" id="ARBA00022553"/>
    </source>
</evidence>
<evidence type="ECO:0000313" key="5">
    <source>
        <dbReference type="EMBL" id="VFK69786.1"/>
    </source>
</evidence>
<dbReference type="InterPro" id="IPR029058">
    <property type="entry name" value="AB_hydrolase_fold"/>
</dbReference>
<reference evidence="5" key="1">
    <citation type="submission" date="2019-02" db="EMBL/GenBank/DDBJ databases">
        <authorList>
            <person name="Gruber-Vodicka R. H."/>
            <person name="Seah K. B. B."/>
        </authorList>
    </citation>
    <scope>NUCLEOTIDE SEQUENCE</scope>
    <source>
        <strain evidence="5">BECK_BY2</strain>
        <strain evidence="4">BECK_BY3</strain>
    </source>
</reference>
<protein>
    <submittedName>
        <fullName evidence="5">Thioesterase domain-containing protein</fullName>
    </submittedName>
</protein>
<gene>
    <name evidence="5" type="ORF">BECKTUN1418E_GA0071001_12134</name>
    <name evidence="4" type="ORF">BECKTUN1418F_GA0071002_12134</name>
</gene>
<dbReference type="PANTHER" id="PTHR35894:SF1">
    <property type="entry name" value="PHOSPHORIBULOKINASE _ URIDINE KINASE FAMILY"/>
    <property type="match status" value="1"/>
</dbReference>
<accession>A0A451AUR2</accession>
<proteinExistence type="predicted"/>
<dbReference type="Pfam" id="PF13401">
    <property type="entry name" value="AAA_22"/>
    <property type="match status" value="1"/>
</dbReference>
<organism evidence="5">
    <name type="scientific">Candidatus Kentrum sp. TUN</name>
    <dbReference type="NCBI Taxonomy" id="2126343"/>
    <lineage>
        <taxon>Bacteria</taxon>
        <taxon>Pseudomonadati</taxon>
        <taxon>Pseudomonadota</taxon>
        <taxon>Gammaproteobacteria</taxon>
        <taxon>Candidatus Kentrum</taxon>
    </lineage>
</organism>
<dbReference type="SUPFAM" id="SSF47336">
    <property type="entry name" value="ACP-like"/>
    <property type="match status" value="1"/>
</dbReference>
<dbReference type="EMBL" id="CAADFV010000213">
    <property type="protein sequence ID" value="VFK69786.1"/>
    <property type="molecule type" value="Genomic_DNA"/>
</dbReference>
<dbReference type="InterPro" id="IPR036736">
    <property type="entry name" value="ACP-like_sf"/>
</dbReference>
<dbReference type="InterPro" id="IPR001031">
    <property type="entry name" value="Thioesterase"/>
</dbReference>
<dbReference type="PROSITE" id="PS50075">
    <property type="entry name" value="CARRIER"/>
    <property type="match status" value="1"/>
</dbReference>
<dbReference type="GO" id="GO:0016887">
    <property type="term" value="F:ATP hydrolysis activity"/>
    <property type="evidence" value="ECO:0007669"/>
    <property type="project" value="InterPro"/>
</dbReference>
<dbReference type="PANTHER" id="PTHR35894">
    <property type="entry name" value="GENERAL SECRETION PATHWAY PROTEIN A-RELATED"/>
    <property type="match status" value="1"/>
</dbReference>
<dbReference type="InterPro" id="IPR027417">
    <property type="entry name" value="P-loop_NTPase"/>
</dbReference>
<keyword evidence="1" id="KW-0596">Phosphopantetheine</keyword>
<dbReference type="InterPro" id="IPR049945">
    <property type="entry name" value="AAA_22"/>
</dbReference>
<dbReference type="InterPro" id="IPR009081">
    <property type="entry name" value="PP-bd_ACP"/>
</dbReference>
<evidence type="ECO:0000256" key="1">
    <source>
        <dbReference type="ARBA" id="ARBA00022450"/>
    </source>
</evidence>
<dbReference type="Pfam" id="PF00550">
    <property type="entry name" value="PP-binding"/>
    <property type="match status" value="1"/>
</dbReference>
<dbReference type="SUPFAM" id="SSF52540">
    <property type="entry name" value="P-loop containing nucleoside triphosphate hydrolases"/>
    <property type="match status" value="1"/>
</dbReference>
<evidence type="ECO:0000259" key="3">
    <source>
        <dbReference type="PROSITE" id="PS50075"/>
    </source>
</evidence>
<dbReference type="InterPro" id="IPR052026">
    <property type="entry name" value="ExeA_AAA_ATPase_DNA-bind"/>
</dbReference>
<dbReference type="PROSITE" id="PS00012">
    <property type="entry name" value="PHOSPHOPANTETHEINE"/>
    <property type="match status" value="1"/>
</dbReference>
<name>A0A451AUR2_9GAMM</name>